<feature type="signal peptide" evidence="1">
    <location>
        <begin position="1"/>
        <end position="18"/>
    </location>
</feature>
<dbReference type="InterPro" id="IPR021459">
    <property type="entry name" value="GH101-related"/>
</dbReference>
<reference evidence="2 3" key="1">
    <citation type="journal article" date="2012" name="Int. J. Syst. Evol. Microbiol.">
        <title>Vibrio caribbeanicus sp. nov., isolated from the marine sponge Scleritoderma cyanea.</title>
        <authorList>
            <person name="Hoffmann M."/>
            <person name="Monday S.R."/>
            <person name="Allard M.W."/>
            <person name="Strain E.A."/>
            <person name="Whittaker P."/>
            <person name="Naum M."/>
            <person name="McCarthy P.J."/>
            <person name="Lopez J.V."/>
            <person name="Fischer M."/>
            <person name="Brown E.W."/>
        </authorList>
    </citation>
    <scope>NUCLEOTIDE SEQUENCE [LARGE SCALE GENOMIC DNA]</scope>
    <source>
        <strain evidence="3">DSMZ 21326</strain>
    </source>
</reference>
<evidence type="ECO:0008006" key="4">
    <source>
        <dbReference type="Google" id="ProtNLM"/>
    </source>
</evidence>
<sequence length="752" mass="85283">MKLNLPFLTTLLVGSTLAASTLAQPIELTANKQHVSIVPETLQIDWNGLSINDNALSFNQQTSSSYRLIKKSATDASWQVQPSGIQLQASLVGEVLQLTLIPPNNLKIDRKRPLVIDWFELNEQKVDTLLLPLSEGMRIPVKHATWANFLADEYSGSNTTQGLKMPFWSAEQQGRFINYHLLSPTNNQLSFSNHKGRVDMALNHHFTPLNRNQPLRVNISIGDDMLSGAKQYRTWRQAQRLADPLSAKIARNPEIKKLIAANHVYLFGTGPLSIQDVKNWWGLNEWYTKRSGLILSREAEKELSSLSKDQGWFSAFHKQLLLDELQSSLTKKFPVPHPSLIDNTIATQYQMAQARKSWLIKQAGQYLVKPSKWGPALSSDMLNTFQQAGLTHLWLGFDNWMPSFYQPESVNKAKQLGYLVGVYDSYNTAIAQGVNDGWLTALLPDEMRNDCAIEKANGDKKSGFRGKGFYLNPNCHLDYVKQRILDIAHYGGVNSLFLDVDGTSMAREDYRDNSSQTEVLSAYNKRLNWISQQTSLVLGSEDGNALTSTGMAFAHGLETVGFGWVDPDMTKNKQSKYYLGRWYPNHKPEYFFKSAQVKEPYRSLLFSPQYRLPLYQAVFHDEVINNHHWHSDSLKFSDVKAYRDLTAMLYNIPAMVHLTRDEALSVNSPRIKALQHYQAGYSPLHKALWDKALTDFVWLNPLGTVQKATYSDGSIIVANFTQQRVKYGDKHIDPLAIYAELSDGTRLDWQSQ</sequence>
<dbReference type="EMBL" id="AEVT01000010">
    <property type="protein sequence ID" value="EGA71945.1"/>
    <property type="molecule type" value="Genomic_DNA"/>
</dbReference>
<dbReference type="GeneID" id="95567731"/>
<dbReference type="OrthoDB" id="3222930at2"/>
<dbReference type="eggNOG" id="ENOG502Z8EC">
    <property type="taxonomic scope" value="Bacteria"/>
</dbReference>
<keyword evidence="1" id="KW-0732">Signal</keyword>
<organism evidence="2 3">
    <name type="scientific">Vibrio sinaloensis DSM 21326</name>
    <dbReference type="NCBI Taxonomy" id="945550"/>
    <lineage>
        <taxon>Bacteria</taxon>
        <taxon>Pseudomonadati</taxon>
        <taxon>Pseudomonadota</taxon>
        <taxon>Gammaproteobacteria</taxon>
        <taxon>Vibrionales</taxon>
        <taxon>Vibrionaceae</taxon>
        <taxon>Vibrio</taxon>
        <taxon>Vibrio oreintalis group</taxon>
    </lineage>
</organism>
<dbReference type="AlphaFoldDB" id="E8M239"/>
<protein>
    <recommendedName>
        <fullName evidence="4">Glycosyl hydrolase</fullName>
    </recommendedName>
</protein>
<evidence type="ECO:0000313" key="2">
    <source>
        <dbReference type="EMBL" id="EGA71945.1"/>
    </source>
</evidence>
<dbReference type="Proteomes" id="UP000006228">
    <property type="component" value="Unassembled WGS sequence"/>
</dbReference>
<feature type="chain" id="PRO_5003224601" description="Glycosyl hydrolase" evidence="1">
    <location>
        <begin position="19"/>
        <end position="752"/>
    </location>
</feature>
<evidence type="ECO:0000256" key="1">
    <source>
        <dbReference type="SAM" id="SignalP"/>
    </source>
</evidence>
<name>E8M239_PHOS4</name>
<comment type="caution">
    <text evidence="2">The sequence shown here is derived from an EMBL/GenBank/DDBJ whole genome shotgun (WGS) entry which is preliminary data.</text>
</comment>
<evidence type="ECO:0000313" key="3">
    <source>
        <dbReference type="Proteomes" id="UP000006228"/>
    </source>
</evidence>
<dbReference type="Pfam" id="PF11308">
    <property type="entry name" value="Glyco_hydro_129"/>
    <property type="match status" value="1"/>
</dbReference>
<accession>E8M239</accession>
<gene>
    <name evidence="2" type="ORF">VISI1226_14133</name>
</gene>
<dbReference type="RefSeq" id="WP_008073408.1">
    <property type="nucleotide sequence ID" value="NZ_AEVT01000010.1"/>
</dbReference>
<proteinExistence type="predicted"/>